<dbReference type="Pfam" id="PF10261">
    <property type="entry name" value="FIT"/>
    <property type="match status" value="1"/>
</dbReference>
<comment type="subcellular location">
    <subcellularLocation>
        <location evidence="1">Endoplasmic reticulum membrane</location>
        <topology evidence="1">Multi-pass membrane protein</topology>
    </subcellularLocation>
</comment>
<evidence type="ECO:0000256" key="3">
    <source>
        <dbReference type="ARBA" id="ARBA00022801"/>
    </source>
</evidence>
<dbReference type="PANTHER" id="PTHR23129:SF0">
    <property type="entry name" value="ACYL-COENZYME A DIPHOSPHATASE FITM2"/>
    <property type="match status" value="1"/>
</dbReference>
<evidence type="ECO:0000256" key="4">
    <source>
        <dbReference type="ARBA" id="ARBA00022824"/>
    </source>
</evidence>
<feature type="transmembrane region" description="Helical" evidence="8">
    <location>
        <begin position="74"/>
        <end position="95"/>
    </location>
</feature>
<evidence type="ECO:0000256" key="7">
    <source>
        <dbReference type="ARBA" id="ARBA00023136"/>
    </source>
</evidence>
<dbReference type="PANTHER" id="PTHR23129">
    <property type="entry name" value="ACYL-COENZYME A DIPHOSPHATASE FITM2"/>
    <property type="match status" value="1"/>
</dbReference>
<keyword evidence="4" id="KW-0256">Endoplasmic reticulum</keyword>
<evidence type="ECO:0000256" key="5">
    <source>
        <dbReference type="ARBA" id="ARBA00022989"/>
    </source>
</evidence>
<dbReference type="RefSeq" id="XP_041134580.1">
    <property type="nucleotide sequence ID" value="XM_041280078.1"/>
</dbReference>
<reference evidence="9" key="1">
    <citation type="submission" date="2020-10" db="EMBL/GenBank/DDBJ databases">
        <authorList>
            <person name="Palmer J.M."/>
        </authorList>
    </citation>
    <scope>NUCLEOTIDE SEQUENCE</scope>
    <source>
        <strain evidence="9">UCD 2041</strain>
    </source>
</reference>
<proteinExistence type="predicted"/>
<dbReference type="OrthoDB" id="5579088at2759"/>
<dbReference type="GO" id="GO:0010945">
    <property type="term" value="F:coenzyme A diphosphatase activity"/>
    <property type="evidence" value="ECO:0007669"/>
    <property type="project" value="InterPro"/>
</dbReference>
<evidence type="ECO:0000313" key="10">
    <source>
        <dbReference type="Proteomes" id="UP000663131"/>
    </source>
</evidence>
<name>A0A871R1Y5_DEKBR</name>
<evidence type="ECO:0000256" key="2">
    <source>
        <dbReference type="ARBA" id="ARBA00022692"/>
    </source>
</evidence>
<dbReference type="GO" id="GO:0034389">
    <property type="term" value="P:lipid droplet organization"/>
    <property type="evidence" value="ECO:0007669"/>
    <property type="project" value="TreeGrafter"/>
</dbReference>
<dbReference type="InterPro" id="IPR019388">
    <property type="entry name" value="FIT"/>
</dbReference>
<evidence type="ECO:0000313" key="9">
    <source>
        <dbReference type="EMBL" id="QOU18085.1"/>
    </source>
</evidence>
<keyword evidence="3" id="KW-0378">Hydrolase</keyword>
<dbReference type="KEGG" id="bbrx:BRETT_001529"/>
<feature type="transmembrane region" description="Helical" evidence="8">
    <location>
        <begin position="115"/>
        <end position="133"/>
    </location>
</feature>
<organism evidence="9 10">
    <name type="scientific">Dekkera bruxellensis</name>
    <name type="common">Brettanomyces custersii</name>
    <dbReference type="NCBI Taxonomy" id="5007"/>
    <lineage>
        <taxon>Eukaryota</taxon>
        <taxon>Fungi</taxon>
        <taxon>Dikarya</taxon>
        <taxon>Ascomycota</taxon>
        <taxon>Saccharomycotina</taxon>
        <taxon>Pichiomycetes</taxon>
        <taxon>Pichiales</taxon>
        <taxon>Pichiaceae</taxon>
        <taxon>Brettanomyces</taxon>
    </lineage>
</organism>
<dbReference type="AlphaFoldDB" id="A0A871R1Y5"/>
<sequence>MTTNPRMHRISTDLAVVNSKLDFISKTLKIDKLEIFILGCYPFILLLGQLIALGSPDEMAKNYFTTKRNFFNVIFVKNGWFWTTVLYLMLIYSAFHDSTKKADRQTLIKSTIASLKKYAIVTVCWYFYSQWFFGLPIMDRVFLLTGGSCYNIPQNQVKGSISNLLSPMGTTMDKVASSLNIDDSNSESIKEDILLWSNSISSSQCRSMRGRWIGGHDPSGHVYILTLSSSFLLSALFIFYSGKELVVRFKRMVSHVRSKWHQGDYLDIFKHLVTFDGYFFLLILVGLWYWMLLMTSIYFHSMPEKIMGLLFSYLTTFISDLF</sequence>
<keyword evidence="2 8" id="KW-0812">Transmembrane</keyword>
<dbReference type="GO" id="GO:0005789">
    <property type="term" value="C:endoplasmic reticulum membrane"/>
    <property type="evidence" value="ECO:0007669"/>
    <property type="project" value="UniProtKB-SubCell"/>
</dbReference>
<evidence type="ECO:0000256" key="1">
    <source>
        <dbReference type="ARBA" id="ARBA00004477"/>
    </source>
</evidence>
<feature type="transmembrane region" description="Helical" evidence="8">
    <location>
        <begin position="222"/>
        <end position="242"/>
    </location>
</feature>
<dbReference type="GO" id="GO:0019915">
    <property type="term" value="P:lipid storage"/>
    <property type="evidence" value="ECO:0007669"/>
    <property type="project" value="InterPro"/>
</dbReference>
<evidence type="ECO:0000256" key="8">
    <source>
        <dbReference type="SAM" id="Phobius"/>
    </source>
</evidence>
<reference evidence="9" key="2">
    <citation type="journal article" name="BMC Genomics">
        <title>New genome assemblies reveal patterns of domestication and adaptation across Brettanomyces (Dekkera) species.</title>
        <authorList>
            <person name="Roach M.J."/>
            <person name="Borneman A.R."/>
        </authorList>
    </citation>
    <scope>NUCLEOTIDE SEQUENCE</scope>
    <source>
        <strain evidence="9">UCD 2041</strain>
    </source>
</reference>
<feature type="transmembrane region" description="Helical" evidence="8">
    <location>
        <begin position="35"/>
        <end position="54"/>
    </location>
</feature>
<protein>
    <recommendedName>
        <fullName evidence="11">FIT family protein scs3</fullName>
    </recommendedName>
</protein>
<accession>A0A871R1Y5</accession>
<dbReference type="EMBL" id="CP063129">
    <property type="protein sequence ID" value="QOU18085.1"/>
    <property type="molecule type" value="Genomic_DNA"/>
</dbReference>
<keyword evidence="7 8" id="KW-0472">Membrane</keyword>
<keyword evidence="5 8" id="KW-1133">Transmembrane helix</keyword>
<gene>
    <name evidence="9" type="ORF">BRETT_001529</name>
</gene>
<feature type="transmembrane region" description="Helical" evidence="8">
    <location>
        <begin position="278"/>
        <end position="299"/>
    </location>
</feature>
<evidence type="ECO:0000256" key="6">
    <source>
        <dbReference type="ARBA" id="ARBA00023098"/>
    </source>
</evidence>
<dbReference type="GO" id="GO:0008654">
    <property type="term" value="P:phospholipid biosynthetic process"/>
    <property type="evidence" value="ECO:0007669"/>
    <property type="project" value="TreeGrafter"/>
</dbReference>
<evidence type="ECO:0008006" key="11">
    <source>
        <dbReference type="Google" id="ProtNLM"/>
    </source>
</evidence>
<dbReference type="GeneID" id="64573454"/>
<dbReference type="Proteomes" id="UP000663131">
    <property type="component" value="Chromosome 1"/>
</dbReference>
<keyword evidence="6" id="KW-0443">Lipid metabolism</keyword>